<dbReference type="NCBIfam" id="TIGR00196">
    <property type="entry name" value="yjeF_cterm"/>
    <property type="match status" value="1"/>
</dbReference>
<dbReference type="PANTHER" id="PTHR12592">
    <property type="entry name" value="ATP-DEPENDENT (S)-NAD(P)H-HYDRATE DEHYDRATASE FAMILY MEMBER"/>
    <property type="match status" value="1"/>
</dbReference>
<dbReference type="Gene3D" id="3.40.1190.20">
    <property type="match status" value="1"/>
</dbReference>
<evidence type="ECO:0000313" key="9">
    <source>
        <dbReference type="Proteomes" id="UP000290189"/>
    </source>
</evidence>
<dbReference type="InterPro" id="IPR029056">
    <property type="entry name" value="Ribokinase-like"/>
</dbReference>
<dbReference type="PROSITE" id="PS51383">
    <property type="entry name" value="YJEF_C_3"/>
    <property type="match status" value="1"/>
</dbReference>
<keyword evidence="3" id="KW-0521">NADP</keyword>
<dbReference type="GO" id="GO:0110051">
    <property type="term" value="P:metabolite repair"/>
    <property type="evidence" value="ECO:0007669"/>
    <property type="project" value="TreeGrafter"/>
</dbReference>
<feature type="binding site" evidence="6">
    <location>
        <position position="116"/>
    </location>
    <ligand>
        <name>(6S)-NADPHX</name>
        <dbReference type="ChEBI" id="CHEBI:64076"/>
    </ligand>
</feature>
<evidence type="ECO:0000256" key="4">
    <source>
        <dbReference type="ARBA" id="ARBA00023027"/>
    </source>
</evidence>
<comment type="catalytic activity">
    <reaction evidence="6">
        <text>(6S)-NADHX + ATP = ADP + phosphate + NADH + H(+)</text>
        <dbReference type="Rhea" id="RHEA:19017"/>
        <dbReference type="ChEBI" id="CHEBI:15378"/>
        <dbReference type="ChEBI" id="CHEBI:30616"/>
        <dbReference type="ChEBI" id="CHEBI:43474"/>
        <dbReference type="ChEBI" id="CHEBI:57945"/>
        <dbReference type="ChEBI" id="CHEBI:64074"/>
        <dbReference type="ChEBI" id="CHEBI:456216"/>
        <dbReference type="EC" id="4.2.1.93"/>
    </reaction>
</comment>
<dbReference type="SUPFAM" id="SSF53613">
    <property type="entry name" value="Ribokinase-like"/>
    <property type="match status" value="1"/>
</dbReference>
<feature type="domain" description="YjeF C-terminal" evidence="7">
    <location>
        <begin position="10"/>
        <end position="321"/>
    </location>
</feature>
<dbReference type="AlphaFoldDB" id="A0A3P3YFE1"/>
<dbReference type="PANTHER" id="PTHR12592:SF0">
    <property type="entry name" value="ATP-DEPENDENT (S)-NAD(P)H-HYDRATE DEHYDRATASE"/>
    <property type="match status" value="1"/>
</dbReference>
<feature type="binding site" evidence="6">
    <location>
        <begin position="166"/>
        <end position="172"/>
    </location>
    <ligand>
        <name>(6S)-NADPHX</name>
        <dbReference type="ChEBI" id="CHEBI:64076"/>
    </ligand>
</feature>
<keyword evidence="1 6" id="KW-0547">Nucleotide-binding</keyword>
<dbReference type="GO" id="GO:0047453">
    <property type="term" value="F:ATP-dependent NAD(P)H-hydrate dehydratase activity"/>
    <property type="evidence" value="ECO:0007669"/>
    <property type="project" value="UniProtKB-UniRule"/>
</dbReference>
<sequence>MGRPVVSDPLLVRFWKLVPPLSAKNYKGSSGKVGVVGGSRQYTGAPFFSAISSMRVGGDLATVFCAPDAAVPIKCYSPDIIVEPDLVGSGHPDSSDAMTRLRNNLSRIDALVIGPGLGRDKDVFETVRSIIAEAHVPLVIDGDGLWMLSQDPSMLQRNSNVILTPNAVEFQRLWAATQDTPPRPMSSDAAIFPDASCGDIVEVAIDSNLWVQDTATLASAFNGAVVLRKGYQDVISDGKRAWVCKFIGSPRRVGGQGDVLSGICATAAVWASRSEDICLAEAAVFASVIVRYASRLAFKKNGRSTLTSDMLSYIGEATEEIYTRSEFLCIR</sequence>
<comment type="catalytic activity">
    <reaction evidence="6">
        <text>(6S)-NADPHX + ATP = ADP + phosphate + NADPH + H(+)</text>
        <dbReference type="Rhea" id="RHEA:32231"/>
        <dbReference type="ChEBI" id="CHEBI:15378"/>
        <dbReference type="ChEBI" id="CHEBI:30616"/>
        <dbReference type="ChEBI" id="CHEBI:43474"/>
        <dbReference type="ChEBI" id="CHEBI:57783"/>
        <dbReference type="ChEBI" id="CHEBI:64076"/>
        <dbReference type="ChEBI" id="CHEBI:456216"/>
        <dbReference type="EC" id="4.2.1.93"/>
    </reaction>
</comment>
<keyword evidence="8" id="KW-0496">Mitochondrion</keyword>
<evidence type="ECO:0000259" key="7">
    <source>
        <dbReference type="PROSITE" id="PS51383"/>
    </source>
</evidence>
<dbReference type="GO" id="GO:0046496">
    <property type="term" value="P:nicotinamide nucleotide metabolic process"/>
    <property type="evidence" value="ECO:0007669"/>
    <property type="project" value="UniProtKB-UniRule"/>
</dbReference>
<evidence type="ECO:0000313" key="8">
    <source>
        <dbReference type="EMBL" id="SPQ98829.1"/>
    </source>
</evidence>
<keyword evidence="6" id="KW-0597">Phosphoprotein</keyword>
<dbReference type="Proteomes" id="UP000290189">
    <property type="component" value="Unassembled WGS sequence"/>
</dbReference>
<feature type="binding site" evidence="6">
    <location>
        <begin position="248"/>
        <end position="257"/>
    </location>
    <ligand>
        <name>ATP</name>
        <dbReference type="ChEBI" id="CHEBI:30616"/>
    </ligand>
</feature>
<protein>
    <recommendedName>
        <fullName evidence="6">ATP-dependent (S)-NAD(P)H-hydrate dehydratase</fullName>
        <ecNumber evidence="6">4.2.1.93</ecNumber>
    </recommendedName>
    <alternativeName>
        <fullName evidence="6">ATP-dependent NAD(P)HX dehydratase</fullName>
    </alternativeName>
</protein>
<organism evidence="8 9">
    <name type="scientific">Plasmodiophora brassicae</name>
    <name type="common">Clubroot disease agent</name>
    <dbReference type="NCBI Taxonomy" id="37360"/>
    <lineage>
        <taxon>Eukaryota</taxon>
        <taxon>Sar</taxon>
        <taxon>Rhizaria</taxon>
        <taxon>Endomyxa</taxon>
        <taxon>Phytomyxea</taxon>
        <taxon>Plasmodiophorida</taxon>
        <taxon>Plasmodiophoridae</taxon>
        <taxon>Plasmodiophora</taxon>
    </lineage>
</organism>
<gene>
    <name evidence="8" type="ORF">PLBR_LOCUS6044</name>
</gene>
<dbReference type="HAMAP" id="MF_01965">
    <property type="entry name" value="NADHX_dehydratase"/>
    <property type="match status" value="1"/>
</dbReference>
<name>A0A3P3YFE1_PLABS</name>
<dbReference type="InterPro" id="IPR000631">
    <property type="entry name" value="CARKD"/>
</dbReference>
<keyword evidence="4 6" id="KW-0520">NAD</keyword>
<comment type="cofactor">
    <cofactor evidence="6">
        <name>Mg(2+)</name>
        <dbReference type="ChEBI" id="CHEBI:18420"/>
    </cofactor>
</comment>
<comment type="function">
    <text evidence="6">Catalyzes the dehydration of the S-form of NAD(P)HX at the expense of ATP, which is converted to ADP. Together with NAD(P)HX epimerase, which catalyzes the epimerization of the S- and R-forms, the enzyme allows the repair of both epimers of NAD(P)HX, a damaged form of NAD(P)H that is a result of enzymatic or heat-dependent hydration.</text>
</comment>
<accession>A0A3P3YFE1</accession>
<comment type="similarity">
    <text evidence="6">Belongs to the NnrD/CARKD family.</text>
</comment>
<keyword evidence="2 6" id="KW-0067">ATP-binding</keyword>
<evidence type="ECO:0000256" key="1">
    <source>
        <dbReference type="ARBA" id="ARBA00022741"/>
    </source>
</evidence>
<keyword evidence="5 6" id="KW-0456">Lyase</keyword>
<evidence type="ECO:0000256" key="6">
    <source>
        <dbReference type="HAMAP-Rule" id="MF_03157"/>
    </source>
</evidence>
<dbReference type="EMBL" id="OVEO01000010">
    <property type="protein sequence ID" value="SPQ98829.1"/>
    <property type="molecule type" value="Genomic_DNA"/>
</dbReference>
<dbReference type="GO" id="GO:0005524">
    <property type="term" value="F:ATP binding"/>
    <property type="evidence" value="ECO:0007669"/>
    <property type="project" value="UniProtKB-KW"/>
</dbReference>
<dbReference type="Pfam" id="PF01256">
    <property type="entry name" value="Carb_kinase"/>
    <property type="match status" value="1"/>
</dbReference>
<feature type="binding site" evidence="6">
    <location>
        <begin position="229"/>
        <end position="233"/>
    </location>
    <ligand>
        <name>ATP</name>
        <dbReference type="ChEBI" id="CHEBI:30616"/>
    </ligand>
</feature>
<geneLocation type="mitochondrion" evidence="8"/>
<evidence type="ECO:0000256" key="2">
    <source>
        <dbReference type="ARBA" id="ARBA00022840"/>
    </source>
</evidence>
<evidence type="ECO:0000256" key="3">
    <source>
        <dbReference type="ARBA" id="ARBA00022857"/>
    </source>
</evidence>
<evidence type="ECO:0000256" key="5">
    <source>
        <dbReference type="ARBA" id="ARBA00023239"/>
    </source>
</evidence>
<reference evidence="8 9" key="1">
    <citation type="submission" date="2018-03" db="EMBL/GenBank/DDBJ databases">
        <authorList>
            <person name="Fogelqvist J."/>
        </authorList>
    </citation>
    <scope>NUCLEOTIDE SEQUENCE [LARGE SCALE GENOMIC DNA]</scope>
</reference>
<dbReference type="EC" id="4.2.1.93" evidence="6"/>
<proteinExistence type="inferred from homology"/>
<dbReference type="CDD" id="cd01171">
    <property type="entry name" value="YXKO-related"/>
    <property type="match status" value="1"/>
</dbReference>
<feature type="binding site" evidence="6">
    <location>
        <position position="258"/>
    </location>
    <ligand>
        <name>(6S)-NADPHX</name>
        <dbReference type="ChEBI" id="CHEBI:64076"/>
    </ligand>
</feature>